<feature type="signal peptide" evidence="1">
    <location>
        <begin position="1"/>
        <end position="18"/>
    </location>
</feature>
<reference evidence="2 3" key="1">
    <citation type="submission" date="2024-04" db="EMBL/GenBank/DDBJ databases">
        <title>Polymorphospora sp. isolated from Baiyangdian Lake in Xiong'an New Area.</title>
        <authorList>
            <person name="Zhang X."/>
            <person name="Liu J."/>
        </authorList>
    </citation>
    <scope>NUCLEOTIDE SEQUENCE [LARGE SCALE GENOMIC DNA]</scope>
    <source>
        <strain evidence="2 3">2-325</strain>
    </source>
</reference>
<dbReference type="InterPro" id="IPR006059">
    <property type="entry name" value="SBP"/>
</dbReference>
<dbReference type="Gene3D" id="3.40.190.10">
    <property type="entry name" value="Periplasmic binding protein-like II"/>
    <property type="match status" value="1"/>
</dbReference>
<dbReference type="RefSeq" id="WP_375735748.1">
    <property type="nucleotide sequence ID" value="NZ_JBCGDC010000083.1"/>
</dbReference>
<keyword evidence="1" id="KW-0732">Signal</keyword>
<dbReference type="Pfam" id="PF01547">
    <property type="entry name" value="SBP_bac_1"/>
    <property type="match status" value="1"/>
</dbReference>
<gene>
    <name evidence="2" type="ORF">AAFH96_24415</name>
</gene>
<keyword evidence="3" id="KW-1185">Reference proteome</keyword>
<dbReference type="PANTHER" id="PTHR43649:SF12">
    <property type="entry name" value="DIACETYLCHITOBIOSE BINDING PROTEIN DASA"/>
    <property type="match status" value="1"/>
</dbReference>
<dbReference type="Proteomes" id="UP001582793">
    <property type="component" value="Unassembled WGS sequence"/>
</dbReference>
<evidence type="ECO:0000313" key="3">
    <source>
        <dbReference type="Proteomes" id="UP001582793"/>
    </source>
</evidence>
<dbReference type="SUPFAM" id="SSF53850">
    <property type="entry name" value="Periplasmic binding protein-like II"/>
    <property type="match status" value="1"/>
</dbReference>
<evidence type="ECO:0000313" key="2">
    <source>
        <dbReference type="EMBL" id="MFB6396227.1"/>
    </source>
</evidence>
<name>A0ABV5CW84_9ACTN</name>
<comment type="caution">
    <text evidence="2">The sequence shown here is derived from an EMBL/GenBank/DDBJ whole genome shotgun (WGS) entry which is preliminary data.</text>
</comment>
<feature type="chain" id="PRO_5046948202" evidence="1">
    <location>
        <begin position="19"/>
        <end position="418"/>
    </location>
</feature>
<dbReference type="PANTHER" id="PTHR43649">
    <property type="entry name" value="ARABINOSE-BINDING PROTEIN-RELATED"/>
    <property type="match status" value="1"/>
</dbReference>
<accession>A0ABV5CW84</accession>
<evidence type="ECO:0000256" key="1">
    <source>
        <dbReference type="SAM" id="SignalP"/>
    </source>
</evidence>
<proteinExistence type="predicted"/>
<dbReference type="InterPro" id="IPR050490">
    <property type="entry name" value="Bact_solute-bd_prot1"/>
</dbReference>
<dbReference type="PROSITE" id="PS51257">
    <property type="entry name" value="PROKAR_LIPOPROTEIN"/>
    <property type="match status" value="1"/>
</dbReference>
<protein>
    <submittedName>
        <fullName evidence="2">Extracellular solute-binding protein</fullName>
    </submittedName>
</protein>
<organism evidence="2 3">
    <name type="scientific">Polymorphospora lycopeni</name>
    <dbReference type="NCBI Taxonomy" id="3140240"/>
    <lineage>
        <taxon>Bacteria</taxon>
        <taxon>Bacillati</taxon>
        <taxon>Actinomycetota</taxon>
        <taxon>Actinomycetes</taxon>
        <taxon>Micromonosporales</taxon>
        <taxon>Micromonosporaceae</taxon>
        <taxon>Polymorphospora</taxon>
    </lineage>
</organism>
<dbReference type="EMBL" id="JBCGDC010000083">
    <property type="protein sequence ID" value="MFB6396227.1"/>
    <property type="molecule type" value="Genomic_DNA"/>
</dbReference>
<sequence length="418" mass="43335">MRSRFLTAVALAATAALALTGCGSGGSGDGGSEVTLWMYPVIPDQDASQKFWADFEADFEAENPDTKLTIELLPWDNREEKIGTAIAAGKGPDLVLLTPDLTANFHSTRGLKPIGAAVDDKSKYFEGALAGGTIDGEIYGLPIYQTSTTTVYNKAAFAEAGITDLPKTWDDVLAAAPALAAKGIAVMDYSGSPEVTLNQSFYPLLWQAGGTVFTPDGKDVAFDGPAGVAALQFLLDLQAVSGLPADAATKPNKVEGGPLGLGKVAMGYAVSKPEAQQMQAGVGAAEVVVGQPLTGARQRSFGTPGLITLTTINSDDNEEAALAVARRLASPEVQHELNVASGTYPSRTDVQAPGTDEITTAYLEALKFAHPGEAHPGARQVMAALAPHLQGALQGKRTAAEALGDAATEARGILSRLR</sequence>